<evidence type="ECO:0000256" key="1">
    <source>
        <dbReference type="ARBA" id="ARBA00023015"/>
    </source>
</evidence>
<dbReference type="InterPro" id="IPR050109">
    <property type="entry name" value="HTH-type_TetR-like_transc_reg"/>
</dbReference>
<sequence length="218" mass="23762">MPTPPASPEPSDPPPPPAAPPGLRERKKDATRRRLRACAARLFAERGFTETTVADIAACADVSTRTFFRYYDSKEDLLLPDGVELFAAVERALARRPADEPPLDAVHHALLAAAEPFRNTSLTVLTHPLDGTEHLIAARLIQAFAEFEERLTRLVLDRLPEGTPDADLHAAVVAGAALGTVRAVLRTQRGRRAAGTHRPDVMLPRAFEILRQIGHTAP</sequence>
<dbReference type="PROSITE" id="PS50977">
    <property type="entry name" value="HTH_TETR_2"/>
    <property type="match status" value="1"/>
</dbReference>
<keyword evidence="8" id="KW-1185">Reference proteome</keyword>
<evidence type="ECO:0000256" key="3">
    <source>
        <dbReference type="ARBA" id="ARBA00023163"/>
    </source>
</evidence>
<keyword evidence="2 4" id="KW-0238">DNA-binding</keyword>
<dbReference type="InterPro" id="IPR009057">
    <property type="entry name" value="Homeodomain-like_sf"/>
</dbReference>
<evidence type="ECO:0000259" key="6">
    <source>
        <dbReference type="PROSITE" id="PS50977"/>
    </source>
</evidence>
<dbReference type="Proteomes" id="UP001599756">
    <property type="component" value="Unassembled WGS sequence"/>
</dbReference>
<dbReference type="Gene3D" id="1.10.10.60">
    <property type="entry name" value="Homeodomain-like"/>
    <property type="match status" value="1"/>
</dbReference>
<dbReference type="Gene3D" id="1.10.357.10">
    <property type="entry name" value="Tetracycline Repressor, domain 2"/>
    <property type="match status" value="1"/>
</dbReference>
<dbReference type="PANTHER" id="PTHR30055">
    <property type="entry name" value="HTH-TYPE TRANSCRIPTIONAL REGULATOR RUTR"/>
    <property type="match status" value="1"/>
</dbReference>
<dbReference type="SUPFAM" id="SSF46689">
    <property type="entry name" value="Homeodomain-like"/>
    <property type="match status" value="1"/>
</dbReference>
<reference evidence="7 8" key="1">
    <citation type="submission" date="2024-09" db="EMBL/GenBank/DDBJ databases">
        <title>The Natural Products Discovery Center: Release of the First 8490 Sequenced Strains for Exploring Actinobacteria Biosynthetic Diversity.</title>
        <authorList>
            <person name="Kalkreuter E."/>
            <person name="Kautsar S.A."/>
            <person name="Yang D."/>
            <person name="Bader C.D."/>
            <person name="Teijaro C.N."/>
            <person name="Fluegel L."/>
            <person name="Davis C.M."/>
            <person name="Simpson J.R."/>
            <person name="Lauterbach L."/>
            <person name="Steele A.D."/>
            <person name="Gui C."/>
            <person name="Meng S."/>
            <person name="Li G."/>
            <person name="Viehrig K."/>
            <person name="Ye F."/>
            <person name="Su P."/>
            <person name="Kiefer A.F."/>
            <person name="Nichols A."/>
            <person name="Cepeda A.J."/>
            <person name="Yan W."/>
            <person name="Fan B."/>
            <person name="Jiang Y."/>
            <person name="Adhikari A."/>
            <person name="Zheng C.-J."/>
            <person name="Schuster L."/>
            <person name="Cowan T.M."/>
            <person name="Smanski M.J."/>
            <person name="Chevrette M.G."/>
            <person name="De Carvalho L.P.S."/>
            <person name="Shen B."/>
        </authorList>
    </citation>
    <scope>NUCLEOTIDE SEQUENCE [LARGE SCALE GENOMIC DNA]</scope>
    <source>
        <strain evidence="7 8">NPDC059500</strain>
    </source>
</reference>
<organism evidence="7 8">
    <name type="scientific">Streptomyces anandii</name>
    <dbReference type="NCBI Taxonomy" id="285454"/>
    <lineage>
        <taxon>Bacteria</taxon>
        <taxon>Bacillati</taxon>
        <taxon>Actinomycetota</taxon>
        <taxon>Actinomycetes</taxon>
        <taxon>Kitasatosporales</taxon>
        <taxon>Streptomycetaceae</taxon>
        <taxon>Streptomyces</taxon>
    </lineage>
</organism>
<dbReference type="EMBL" id="JBHYTS010000059">
    <property type="protein sequence ID" value="MFE1754440.1"/>
    <property type="molecule type" value="Genomic_DNA"/>
</dbReference>
<dbReference type="InterPro" id="IPR001647">
    <property type="entry name" value="HTH_TetR"/>
</dbReference>
<evidence type="ECO:0000256" key="5">
    <source>
        <dbReference type="SAM" id="MobiDB-lite"/>
    </source>
</evidence>
<evidence type="ECO:0000256" key="4">
    <source>
        <dbReference type="PROSITE-ProRule" id="PRU00335"/>
    </source>
</evidence>
<evidence type="ECO:0000313" key="7">
    <source>
        <dbReference type="EMBL" id="MFE1754440.1"/>
    </source>
</evidence>
<dbReference type="PANTHER" id="PTHR30055:SF238">
    <property type="entry name" value="MYCOFACTOCIN BIOSYNTHESIS TRANSCRIPTIONAL REGULATOR MFTR-RELATED"/>
    <property type="match status" value="1"/>
</dbReference>
<proteinExistence type="predicted"/>
<evidence type="ECO:0000313" key="8">
    <source>
        <dbReference type="Proteomes" id="UP001599756"/>
    </source>
</evidence>
<gene>
    <name evidence="7" type="ORF">ACFW88_28510</name>
</gene>
<dbReference type="Pfam" id="PF00440">
    <property type="entry name" value="TetR_N"/>
    <property type="match status" value="1"/>
</dbReference>
<comment type="caution">
    <text evidence="7">The sequence shown here is derived from an EMBL/GenBank/DDBJ whole genome shotgun (WGS) entry which is preliminary data.</text>
</comment>
<dbReference type="PRINTS" id="PR00455">
    <property type="entry name" value="HTHTETR"/>
</dbReference>
<keyword evidence="1" id="KW-0805">Transcription regulation</keyword>
<protein>
    <submittedName>
        <fullName evidence="7">TetR family transcriptional regulator</fullName>
    </submittedName>
</protein>
<dbReference type="RefSeq" id="WP_381809352.1">
    <property type="nucleotide sequence ID" value="NZ_JBHYTS010000059.1"/>
</dbReference>
<name>A0ABW6HCT2_9ACTN</name>
<evidence type="ECO:0000256" key="2">
    <source>
        <dbReference type="ARBA" id="ARBA00023125"/>
    </source>
</evidence>
<feature type="compositionally biased region" description="Pro residues" evidence="5">
    <location>
        <begin position="1"/>
        <end position="20"/>
    </location>
</feature>
<feature type="region of interest" description="Disordered" evidence="5">
    <location>
        <begin position="1"/>
        <end position="31"/>
    </location>
</feature>
<accession>A0ABW6HCT2</accession>
<feature type="DNA-binding region" description="H-T-H motif" evidence="4">
    <location>
        <begin position="52"/>
        <end position="71"/>
    </location>
</feature>
<keyword evidence="3" id="KW-0804">Transcription</keyword>
<feature type="domain" description="HTH tetR-type" evidence="6">
    <location>
        <begin position="29"/>
        <end position="89"/>
    </location>
</feature>